<proteinExistence type="predicted"/>
<dbReference type="EMBL" id="CAKW01000125">
    <property type="protein sequence ID" value="CCJ74043.1"/>
    <property type="molecule type" value="Genomic_DNA"/>
</dbReference>
<dbReference type="AlphaFoldDB" id="K8A2N3"/>
<comment type="caution">
    <text evidence="1">The sequence shown here is derived from an EMBL/GenBank/DDBJ whole genome shotgun (WGS) entry which is preliminary data.</text>
</comment>
<sequence>MAFCSDARTAPLANTIVNAIAQCVSLVMSSISESEKSYARRSGRMLPKKLYY</sequence>
<dbReference type="Proteomes" id="UP000009340">
    <property type="component" value="Unassembled WGS sequence"/>
</dbReference>
<gene>
    <name evidence="1" type="ORF">BN137_3436</name>
</gene>
<reference evidence="1" key="1">
    <citation type="submission" date="2012-07" db="EMBL/GenBank/DDBJ databases">
        <authorList>
            <person name="Cummings C."/>
        </authorList>
    </citation>
    <scope>NUCLEOTIDE SEQUENCE</scope>
    <source>
        <strain evidence="1">1330</strain>
    </source>
</reference>
<protein>
    <submittedName>
        <fullName evidence="1">Uncharacterized protein</fullName>
    </submittedName>
</protein>
<accession>K8A2N3</accession>
<evidence type="ECO:0000313" key="1">
    <source>
        <dbReference type="EMBL" id="CCJ74043.1"/>
    </source>
</evidence>
<organism evidence="1 2">
    <name type="scientific">Cronobacter condimenti 1330</name>
    <dbReference type="NCBI Taxonomy" id="1073999"/>
    <lineage>
        <taxon>Bacteria</taxon>
        <taxon>Pseudomonadati</taxon>
        <taxon>Pseudomonadota</taxon>
        <taxon>Gammaproteobacteria</taxon>
        <taxon>Enterobacterales</taxon>
        <taxon>Enterobacteriaceae</taxon>
        <taxon>Cronobacter</taxon>
    </lineage>
</organism>
<name>K8A2N3_9ENTR</name>
<evidence type="ECO:0000313" key="2">
    <source>
        <dbReference type="Proteomes" id="UP000009340"/>
    </source>
</evidence>